<accession>A0A4P2VDX9</accession>
<protein>
    <submittedName>
        <fullName evidence="2">Uncharacterized protein</fullName>
    </submittedName>
</protein>
<feature type="transmembrane region" description="Helical" evidence="1">
    <location>
        <begin position="96"/>
        <end position="121"/>
    </location>
</feature>
<organism evidence="2 3">
    <name type="scientific">Conexivisphaera calida</name>
    <dbReference type="NCBI Taxonomy" id="1874277"/>
    <lineage>
        <taxon>Archaea</taxon>
        <taxon>Nitrososphaerota</taxon>
        <taxon>Conexivisphaeria</taxon>
        <taxon>Conexivisphaerales</taxon>
        <taxon>Conexivisphaeraceae</taxon>
        <taxon>Conexivisphaera</taxon>
    </lineage>
</organism>
<keyword evidence="1" id="KW-1133">Transmembrane helix</keyword>
<evidence type="ECO:0000313" key="3">
    <source>
        <dbReference type="Proteomes" id="UP000509448"/>
    </source>
</evidence>
<dbReference type="Proteomes" id="UP000509448">
    <property type="component" value="Chromosome"/>
</dbReference>
<evidence type="ECO:0000256" key="1">
    <source>
        <dbReference type="SAM" id="Phobius"/>
    </source>
</evidence>
<dbReference type="AlphaFoldDB" id="A0A4P2VDX9"/>
<name>A0A4P2VDX9_9ARCH</name>
<keyword evidence="3" id="KW-1185">Reference proteome</keyword>
<feature type="transmembrane region" description="Helical" evidence="1">
    <location>
        <begin position="20"/>
        <end position="44"/>
    </location>
</feature>
<sequence length="124" mass="13142">MSGMGYQETPLQKLRTYGTFMVLALLGPLIVSFIIWVVGSAFAAGGGVAPGITYGIYMIPGNQSGVSYLWINSPANGGVAASPAFPTVMLNILNSLIVIISVVAALFLGIELIVSFFSYYAERR</sequence>
<dbReference type="KEGG" id="ccai:NAS2_0653"/>
<gene>
    <name evidence="2" type="ORF">NAS2_0653</name>
</gene>
<reference evidence="2 3" key="1">
    <citation type="journal article" date="2019" name="ISME J.">
        <title>Isolation and characterization of a thermophilic sulfur- and iron-reducing thaumarchaeote from a terrestrial acidic hot spring.</title>
        <authorList>
            <person name="Kato S."/>
            <person name="Itoh T."/>
            <person name="Yuki M."/>
            <person name="Nagamori M."/>
            <person name="Ohnishi M."/>
            <person name="Uematsu K."/>
            <person name="Suzuki K."/>
            <person name="Takashina T."/>
            <person name="Ohkuma M."/>
        </authorList>
    </citation>
    <scope>NUCLEOTIDE SEQUENCE [LARGE SCALE GENOMIC DNA]</scope>
    <source>
        <strain evidence="2 3">NAS-02</strain>
    </source>
</reference>
<keyword evidence="1" id="KW-0472">Membrane</keyword>
<keyword evidence="1" id="KW-0812">Transmembrane</keyword>
<dbReference type="EMBL" id="AP018732">
    <property type="protein sequence ID" value="BBE42042.1"/>
    <property type="molecule type" value="Genomic_DNA"/>
</dbReference>
<evidence type="ECO:0000313" key="2">
    <source>
        <dbReference type="EMBL" id="BBE42042.1"/>
    </source>
</evidence>
<proteinExistence type="predicted"/>